<evidence type="ECO:0000256" key="1">
    <source>
        <dbReference type="SAM" id="MobiDB-lite"/>
    </source>
</evidence>
<evidence type="ECO:0000313" key="4">
    <source>
        <dbReference type="Proteomes" id="UP000006867"/>
    </source>
</evidence>
<proteinExistence type="predicted"/>
<keyword evidence="4" id="KW-1185">Reference proteome</keyword>
<evidence type="ECO:0008006" key="5">
    <source>
        <dbReference type="Google" id="ProtNLM"/>
    </source>
</evidence>
<reference evidence="3 4" key="1">
    <citation type="journal article" date="2011" name="Front. Microbiol.">
        <title>Genomic signatures of strain selection and enhancement in Bacillus atrophaeus var. globigii, a historical biowarfare simulant.</title>
        <authorList>
            <person name="Gibbons H.S."/>
            <person name="Broomall S.M."/>
            <person name="McNew L.A."/>
            <person name="Daligault H."/>
            <person name="Chapman C."/>
            <person name="Bruce D."/>
            <person name="Karavis M."/>
            <person name="Krepps M."/>
            <person name="McGregor P.A."/>
            <person name="Hong C."/>
            <person name="Park K.H."/>
            <person name="Akmal A."/>
            <person name="Feldman A."/>
            <person name="Lin J.S."/>
            <person name="Chang W.E."/>
            <person name="Higgs B.W."/>
            <person name="Demirev P."/>
            <person name="Lindquist J."/>
            <person name="Liem A."/>
            <person name="Fochler E."/>
            <person name="Read T.D."/>
            <person name="Tapia R."/>
            <person name="Johnson S."/>
            <person name="Bishop-Lilly K.A."/>
            <person name="Detter C."/>
            <person name="Han C."/>
            <person name="Sozhamannan S."/>
            <person name="Rosenzweig C.N."/>
            <person name="Skowronski E.W."/>
        </authorList>
    </citation>
    <scope>NUCLEOTIDE SEQUENCE [LARGE SCALE GENOMIC DNA]</scope>
    <source>
        <strain evidence="3 4">1942</strain>
    </source>
</reference>
<evidence type="ECO:0000256" key="2">
    <source>
        <dbReference type="SAM" id="SignalP"/>
    </source>
</evidence>
<organism evidence="3 4">
    <name type="scientific">Bacillus atrophaeus (strain 1942)</name>
    <dbReference type="NCBI Taxonomy" id="720555"/>
    <lineage>
        <taxon>Bacteria</taxon>
        <taxon>Bacillati</taxon>
        <taxon>Bacillota</taxon>
        <taxon>Bacilli</taxon>
        <taxon>Bacillales</taxon>
        <taxon>Bacillaceae</taxon>
        <taxon>Bacillus</taxon>
    </lineage>
</organism>
<feature type="region of interest" description="Disordered" evidence="1">
    <location>
        <begin position="28"/>
        <end position="64"/>
    </location>
</feature>
<dbReference type="RefSeq" id="WP_003328215.1">
    <property type="nucleotide sequence ID" value="NC_014639.1"/>
</dbReference>
<dbReference type="Proteomes" id="UP000006867">
    <property type="component" value="Chromosome"/>
</dbReference>
<gene>
    <name evidence="3" type="ordered locus">BATR1942_00260</name>
</gene>
<feature type="signal peptide" evidence="2">
    <location>
        <begin position="1"/>
        <end position="23"/>
    </location>
</feature>
<evidence type="ECO:0000313" key="3">
    <source>
        <dbReference type="EMBL" id="ADP31012.1"/>
    </source>
</evidence>
<name>A0ABN3Z639_BACA1</name>
<sequence length="213" mass="23779">MKNKMKSFCIALIGLFMVGNLIGCTNQQGSQENTTENHKSTHQNTSNLKKYSKDPDKNSDDEDFDLIGTLDTETSDQLTLVIDQKKVKVPKSSSFKKEKIGNENVKGKLVKVEIDSKRQEAETLELTPQAKADSNGVYEKDDDGDFKLIGKLIKETDTNVTVQVSKGKKTYKKAADYKKDTEGISGDIQGKIVRLEVKKNNEVESLDIDPEDQ</sequence>
<keyword evidence="2" id="KW-0732">Signal</keyword>
<protein>
    <recommendedName>
        <fullName evidence="5">Lipoprotein</fullName>
    </recommendedName>
</protein>
<dbReference type="EMBL" id="CP002207">
    <property type="protein sequence ID" value="ADP31012.1"/>
    <property type="molecule type" value="Genomic_DNA"/>
</dbReference>
<feature type="chain" id="PRO_5047316916" description="Lipoprotein" evidence="2">
    <location>
        <begin position="24"/>
        <end position="213"/>
    </location>
</feature>
<accession>A0ABN3Z639</accession>